<keyword evidence="10" id="KW-0396">Initiation factor</keyword>
<sequence>MAGTPTRLRTRENGETRTNSEQNTESSEDTTSQQTCGECGGDLTRDNGEIVCEDCGLVTSENRIDRGPEWRAFNQQEREEKSRVGAPTTDKLHDKGLSTNIDWQNRDASGTPLSKSKQEQMDRLREWNTRSKTATSADRTKQTGLAEVQRMASALGLPEHVEETACVMLKQCVTQDLMRGRSIEGMATACITLAARQCNCPRQPGDVYSVSRLQDPSRVDSDIRYVARELGVEAAPADPREYIPGYVDALDVDDPVAVRETAVDMLDTAENENLHSGRAPTAIAAAAVYSATVIHIEGITQVDVAQSTDASAVTIGKRYPEILNAYGVPQSA</sequence>
<evidence type="ECO:0000256" key="2">
    <source>
        <dbReference type="ARBA" id="ARBA00022737"/>
    </source>
</evidence>
<evidence type="ECO:0000259" key="9">
    <source>
        <dbReference type="PROSITE" id="PS51134"/>
    </source>
</evidence>
<protein>
    <submittedName>
        <fullName evidence="10">Transcription initiation factor IIB 2 protein</fullName>
    </submittedName>
</protein>
<evidence type="ECO:0000256" key="8">
    <source>
        <dbReference type="SAM" id="MobiDB-lite"/>
    </source>
</evidence>
<dbReference type="PRINTS" id="PR00685">
    <property type="entry name" value="TIFACTORIIB"/>
</dbReference>
<evidence type="ECO:0000256" key="1">
    <source>
        <dbReference type="ARBA" id="ARBA00010857"/>
    </source>
</evidence>
<reference evidence="10 11" key="1">
    <citation type="journal article" date="2011" name="J. Bacteriol.">
        <title>Genome sequence of Halorhabdus tiamatea, the first archaeon isolated from a deep-sea anoxic brine lake.</title>
        <authorList>
            <person name="Antunes A."/>
            <person name="Alam I."/>
            <person name="Bajic V.B."/>
            <person name="Stingl U."/>
        </authorList>
    </citation>
    <scope>NUCLEOTIDE SEQUENCE [LARGE SCALE GENOMIC DNA]</scope>
    <source>
        <strain evidence="10 11">SARL4B</strain>
    </source>
</reference>
<dbReference type="AlphaFoldDB" id="U2E2X9"/>
<feature type="compositionally biased region" description="Low complexity" evidence="8">
    <location>
        <begin position="16"/>
        <end position="35"/>
    </location>
</feature>
<dbReference type="Gene3D" id="1.10.472.170">
    <property type="match status" value="1"/>
</dbReference>
<dbReference type="GeneID" id="23798602"/>
<accession>U2E2X9</accession>
<dbReference type="InterPro" id="IPR013763">
    <property type="entry name" value="Cyclin-like_dom"/>
</dbReference>
<feature type="domain" description="TFIIB-type" evidence="9">
    <location>
        <begin position="32"/>
        <end position="60"/>
    </location>
</feature>
<dbReference type="SMART" id="SM00385">
    <property type="entry name" value="CYCLIN"/>
    <property type="match status" value="2"/>
</dbReference>
<dbReference type="GO" id="GO:0070897">
    <property type="term" value="P:transcription preinitiation complex assembly"/>
    <property type="evidence" value="ECO:0007669"/>
    <property type="project" value="InterPro"/>
</dbReference>
<dbReference type="GO" id="GO:0097550">
    <property type="term" value="C:transcription preinitiation complex"/>
    <property type="evidence" value="ECO:0007669"/>
    <property type="project" value="TreeGrafter"/>
</dbReference>
<dbReference type="InterPro" id="IPR036915">
    <property type="entry name" value="Cyclin-like_sf"/>
</dbReference>
<dbReference type="GO" id="GO:0003743">
    <property type="term" value="F:translation initiation factor activity"/>
    <property type="evidence" value="ECO:0007669"/>
    <property type="project" value="UniProtKB-KW"/>
</dbReference>
<dbReference type="STRING" id="1033806.HTIA_0060"/>
<keyword evidence="5" id="KW-0805">Transcription regulation</keyword>
<keyword evidence="2" id="KW-0677">Repeat</keyword>
<gene>
    <name evidence="10" type="primary">tfbB</name>
    <name evidence="10" type="ORF">HLRTI_001344</name>
</gene>
<proteinExistence type="inferred from homology"/>
<keyword evidence="3 7" id="KW-0863">Zinc-finger</keyword>
<dbReference type="PANTHER" id="PTHR11618:SF13">
    <property type="entry name" value="TRANSCRIPTION INITIATION FACTOR IIB"/>
    <property type="match status" value="1"/>
</dbReference>
<dbReference type="Gene3D" id="1.10.472.10">
    <property type="entry name" value="Cyclin-like"/>
    <property type="match status" value="1"/>
</dbReference>
<dbReference type="EMBL" id="AFNT02000012">
    <property type="protein sequence ID" value="ERJ06638.1"/>
    <property type="molecule type" value="Genomic_DNA"/>
</dbReference>
<dbReference type="eggNOG" id="arCOG01981">
    <property type="taxonomic scope" value="Archaea"/>
</dbReference>
<keyword evidence="10" id="KW-0648">Protein biosynthesis</keyword>
<dbReference type="PANTHER" id="PTHR11618">
    <property type="entry name" value="TRANSCRIPTION INITIATION FACTOR IIB-RELATED"/>
    <property type="match status" value="1"/>
</dbReference>
<dbReference type="Pfam" id="PF00382">
    <property type="entry name" value="TFIIB"/>
    <property type="match status" value="2"/>
</dbReference>
<dbReference type="SUPFAM" id="SSF47954">
    <property type="entry name" value="Cyclin-like"/>
    <property type="match status" value="2"/>
</dbReference>
<dbReference type="RefSeq" id="WP_008525213.1">
    <property type="nucleotide sequence ID" value="NC_021921.1"/>
</dbReference>
<dbReference type="SUPFAM" id="SSF57783">
    <property type="entry name" value="Zinc beta-ribbon"/>
    <property type="match status" value="1"/>
</dbReference>
<evidence type="ECO:0000256" key="3">
    <source>
        <dbReference type="ARBA" id="ARBA00022771"/>
    </source>
</evidence>
<evidence type="ECO:0000256" key="7">
    <source>
        <dbReference type="PROSITE-ProRule" id="PRU00469"/>
    </source>
</evidence>
<dbReference type="InterPro" id="IPR013150">
    <property type="entry name" value="TFIIB_cyclin"/>
</dbReference>
<evidence type="ECO:0000256" key="6">
    <source>
        <dbReference type="ARBA" id="ARBA00023163"/>
    </source>
</evidence>
<keyword evidence="6" id="KW-0804">Transcription</keyword>
<dbReference type="InterPro" id="IPR000812">
    <property type="entry name" value="TFIIB"/>
</dbReference>
<dbReference type="PROSITE" id="PS51134">
    <property type="entry name" value="ZF_TFIIB"/>
    <property type="match status" value="1"/>
</dbReference>
<feature type="region of interest" description="Disordered" evidence="8">
    <location>
        <begin position="68"/>
        <end position="144"/>
    </location>
</feature>
<feature type="compositionally biased region" description="Polar residues" evidence="8">
    <location>
        <begin position="97"/>
        <end position="115"/>
    </location>
</feature>
<evidence type="ECO:0000313" key="10">
    <source>
        <dbReference type="EMBL" id="ERJ06638.1"/>
    </source>
</evidence>
<keyword evidence="4" id="KW-0862">Zinc</keyword>
<evidence type="ECO:0000256" key="5">
    <source>
        <dbReference type="ARBA" id="ARBA00023015"/>
    </source>
</evidence>
<dbReference type="FunFam" id="1.10.472.170:FF:000001">
    <property type="entry name" value="Transcription initiation factor IIB"/>
    <property type="match status" value="1"/>
</dbReference>
<organism evidence="10 11">
    <name type="scientific">Halorhabdus tiamatea SARL4B</name>
    <dbReference type="NCBI Taxonomy" id="1033806"/>
    <lineage>
        <taxon>Archaea</taxon>
        <taxon>Methanobacteriati</taxon>
        <taxon>Methanobacteriota</taxon>
        <taxon>Stenosarchaea group</taxon>
        <taxon>Halobacteria</taxon>
        <taxon>Halobacteriales</taxon>
        <taxon>Haloarculaceae</taxon>
        <taxon>Halorhabdus</taxon>
    </lineage>
</organism>
<dbReference type="OrthoDB" id="375842at2157"/>
<name>U2E2X9_9EURY</name>
<dbReference type="GO" id="GO:0008270">
    <property type="term" value="F:zinc ion binding"/>
    <property type="evidence" value="ECO:0007669"/>
    <property type="project" value="UniProtKB-KW"/>
</dbReference>
<reference evidence="10 11" key="2">
    <citation type="journal article" date="2013" name="PLoS ONE">
        <title>INDIGO - INtegrated Data Warehouse of MIcrobial GenOmes with Examples from the Red Sea Extremophiles.</title>
        <authorList>
            <person name="Alam I."/>
            <person name="Antunes A."/>
            <person name="Kamau A.A."/>
            <person name="Ba Alawi W."/>
            <person name="Kalkatawi M."/>
            <person name="Stingl U."/>
            <person name="Bajic V.B."/>
        </authorList>
    </citation>
    <scope>NUCLEOTIDE SEQUENCE [LARGE SCALE GENOMIC DNA]</scope>
    <source>
        <strain evidence="10 11">SARL4B</strain>
    </source>
</reference>
<dbReference type="Proteomes" id="UP000003861">
    <property type="component" value="Unassembled WGS sequence"/>
</dbReference>
<comment type="similarity">
    <text evidence="1">Belongs to the TFIIB family.</text>
</comment>
<dbReference type="PATRIC" id="fig|1033806.13.peg.1153"/>
<keyword evidence="3 7" id="KW-0479">Metal-binding</keyword>
<evidence type="ECO:0000313" key="11">
    <source>
        <dbReference type="Proteomes" id="UP000003861"/>
    </source>
</evidence>
<dbReference type="Pfam" id="PF08271">
    <property type="entry name" value="Zn_Ribbon_TF"/>
    <property type="match status" value="1"/>
</dbReference>
<dbReference type="InterPro" id="IPR013137">
    <property type="entry name" value="Znf_TFIIB"/>
</dbReference>
<dbReference type="GO" id="GO:0017025">
    <property type="term" value="F:TBP-class protein binding"/>
    <property type="evidence" value="ECO:0007669"/>
    <property type="project" value="InterPro"/>
</dbReference>
<comment type="caution">
    <text evidence="10">The sequence shown here is derived from an EMBL/GenBank/DDBJ whole genome shotgun (WGS) entry which is preliminary data.</text>
</comment>
<evidence type="ECO:0000256" key="4">
    <source>
        <dbReference type="ARBA" id="ARBA00022833"/>
    </source>
</evidence>
<feature type="compositionally biased region" description="Basic and acidic residues" evidence="8">
    <location>
        <begin position="116"/>
        <end position="129"/>
    </location>
</feature>
<feature type="region of interest" description="Disordered" evidence="8">
    <location>
        <begin position="1"/>
        <end position="47"/>
    </location>
</feature>